<name>A0A816GIW0_9BILA</name>
<evidence type="ECO:0000256" key="2">
    <source>
        <dbReference type="ARBA" id="ARBA00022676"/>
    </source>
</evidence>
<evidence type="ECO:0000256" key="4">
    <source>
        <dbReference type="ARBA" id="ARBA00022695"/>
    </source>
</evidence>
<dbReference type="Pfam" id="PF01129">
    <property type="entry name" value="ART"/>
    <property type="match status" value="1"/>
</dbReference>
<keyword evidence="6" id="KW-0521">NADP</keyword>
<evidence type="ECO:0000313" key="8">
    <source>
        <dbReference type="Proteomes" id="UP000663834"/>
    </source>
</evidence>
<dbReference type="InterPro" id="IPR000768">
    <property type="entry name" value="ART"/>
</dbReference>
<dbReference type="EC" id="2.4.2.31" evidence="6"/>
<sequence length="339" mass="38770">MTPGENLVVSRVTDLLDEPVTRLLASITDYEAVTLFTLEESVKPVIHLFDGIEKCVLTAKENSQNSEDGLNQDESASIYLYTMQASSPISFSHVLNKHLRSESREVLKPWFYFLKLFFTALHKLPSRVQTIWRGVNDVDLCSEYPPGSKVTWWGVSSCLESRKILESEQFLGIKGLRTLFSIECQNGKSIVAHSFLETAENEIILMPGTCFEVIKQVHVKNITHIIFLREIQSADLLITPPLSKVSSLTSTNQSSECKVETCNGNACSRCGKCCEWYYDGDIDYDNERFIRGECFHIVDPGRWHRRSNGTCRYFYYYHHGIFAQSYGLDICRCERPRID</sequence>
<accession>A0A816GIW0</accession>
<organism evidence="7 8">
    <name type="scientific">Rotaria magnacalcarata</name>
    <dbReference type="NCBI Taxonomy" id="392030"/>
    <lineage>
        <taxon>Eukaryota</taxon>
        <taxon>Metazoa</taxon>
        <taxon>Spiralia</taxon>
        <taxon>Gnathifera</taxon>
        <taxon>Rotifera</taxon>
        <taxon>Eurotatoria</taxon>
        <taxon>Bdelloidea</taxon>
        <taxon>Philodinida</taxon>
        <taxon>Philodinidae</taxon>
        <taxon>Rotaria</taxon>
    </lineage>
</organism>
<evidence type="ECO:0000256" key="1">
    <source>
        <dbReference type="ARBA" id="ARBA00009558"/>
    </source>
</evidence>
<protein>
    <recommendedName>
        <fullName evidence="6">NAD(P)(+)--arginine ADP-ribosyltransferase</fullName>
        <ecNumber evidence="6">2.4.2.31</ecNumber>
    </recommendedName>
    <alternativeName>
        <fullName evidence="6">Mono(ADP-ribosyl)transferase</fullName>
    </alternativeName>
</protein>
<proteinExistence type="inferred from homology"/>
<evidence type="ECO:0000256" key="3">
    <source>
        <dbReference type="ARBA" id="ARBA00022679"/>
    </source>
</evidence>
<evidence type="ECO:0000256" key="5">
    <source>
        <dbReference type="ARBA" id="ARBA00047597"/>
    </source>
</evidence>
<keyword evidence="3 6" id="KW-0808">Transferase</keyword>
<keyword evidence="2 6" id="KW-0328">Glycosyltransferase</keyword>
<evidence type="ECO:0000313" key="7">
    <source>
        <dbReference type="EMBL" id="CAF1674093.1"/>
    </source>
</evidence>
<dbReference type="GO" id="GO:0106274">
    <property type="term" value="F:NAD+-protein-arginine ADP-ribosyltransferase activity"/>
    <property type="evidence" value="ECO:0007669"/>
    <property type="project" value="UniProtKB-EC"/>
</dbReference>
<keyword evidence="6" id="KW-0520">NAD</keyword>
<dbReference type="AlphaFoldDB" id="A0A816GIW0"/>
<evidence type="ECO:0000256" key="6">
    <source>
        <dbReference type="RuleBase" id="RU361228"/>
    </source>
</evidence>
<comment type="catalytic activity">
    <reaction evidence="5 6">
        <text>L-arginyl-[protein] + NAD(+) = N(omega)-(ADP-D-ribosyl)-L-arginyl-[protein] + nicotinamide + H(+)</text>
        <dbReference type="Rhea" id="RHEA:19149"/>
        <dbReference type="Rhea" id="RHEA-COMP:10532"/>
        <dbReference type="Rhea" id="RHEA-COMP:15087"/>
        <dbReference type="ChEBI" id="CHEBI:15378"/>
        <dbReference type="ChEBI" id="CHEBI:17154"/>
        <dbReference type="ChEBI" id="CHEBI:29965"/>
        <dbReference type="ChEBI" id="CHEBI:57540"/>
        <dbReference type="ChEBI" id="CHEBI:142554"/>
        <dbReference type="EC" id="2.4.2.31"/>
    </reaction>
</comment>
<comment type="caution">
    <text evidence="7">The sequence shown here is derived from an EMBL/GenBank/DDBJ whole genome shotgun (WGS) entry which is preliminary data.</text>
</comment>
<dbReference type="GO" id="GO:0016779">
    <property type="term" value="F:nucleotidyltransferase activity"/>
    <property type="evidence" value="ECO:0007669"/>
    <property type="project" value="UniProtKB-KW"/>
</dbReference>
<gene>
    <name evidence="7" type="ORF">KQP761_LOCUS34931</name>
</gene>
<keyword evidence="4" id="KW-0548">Nucleotidyltransferase</keyword>
<dbReference type="EMBL" id="CAJNOW010019634">
    <property type="protein sequence ID" value="CAF1674093.1"/>
    <property type="molecule type" value="Genomic_DNA"/>
</dbReference>
<dbReference type="OrthoDB" id="423533at2759"/>
<dbReference type="Proteomes" id="UP000663834">
    <property type="component" value="Unassembled WGS sequence"/>
</dbReference>
<dbReference type="SUPFAM" id="SSF56399">
    <property type="entry name" value="ADP-ribosylation"/>
    <property type="match status" value="1"/>
</dbReference>
<dbReference type="Gene3D" id="3.90.176.10">
    <property type="entry name" value="Toxin ADP-ribosyltransferase, Chain A, domain 1"/>
    <property type="match status" value="1"/>
</dbReference>
<comment type="similarity">
    <text evidence="1 6">Belongs to the Arg-specific ADP-ribosyltransferase family.</text>
</comment>
<reference evidence="7" key="1">
    <citation type="submission" date="2021-02" db="EMBL/GenBank/DDBJ databases">
        <authorList>
            <person name="Nowell W R."/>
        </authorList>
    </citation>
    <scope>NUCLEOTIDE SEQUENCE</scope>
</reference>